<dbReference type="SUPFAM" id="SSF81606">
    <property type="entry name" value="PP2C-like"/>
    <property type="match status" value="1"/>
</dbReference>
<feature type="domain" description="PPM-type phosphatase" evidence="1">
    <location>
        <begin position="38"/>
        <end position="250"/>
    </location>
</feature>
<proteinExistence type="predicted"/>
<dbReference type="InterPro" id="IPR001932">
    <property type="entry name" value="PPM-type_phosphatase-like_dom"/>
</dbReference>
<reference evidence="3 4" key="1">
    <citation type="submission" date="2024-09" db="EMBL/GenBank/DDBJ databases">
        <authorList>
            <person name="Sun Q."/>
            <person name="Mori K."/>
        </authorList>
    </citation>
    <scope>NUCLEOTIDE SEQUENCE [LARGE SCALE GENOMIC DNA]</scope>
    <source>
        <strain evidence="3 4">JCM 3143</strain>
    </source>
</reference>
<evidence type="ECO:0000259" key="2">
    <source>
        <dbReference type="SMART" id="SM00332"/>
    </source>
</evidence>
<dbReference type="Proteomes" id="UP001589532">
    <property type="component" value="Unassembled WGS sequence"/>
</dbReference>
<dbReference type="EMBL" id="JBHMBW010000054">
    <property type="protein sequence ID" value="MFB9629122.1"/>
    <property type="molecule type" value="Genomic_DNA"/>
</dbReference>
<feature type="domain" description="PPM-type phosphatase" evidence="2">
    <location>
        <begin position="29"/>
        <end position="248"/>
    </location>
</feature>
<keyword evidence="4" id="KW-1185">Reference proteome</keyword>
<evidence type="ECO:0000313" key="4">
    <source>
        <dbReference type="Proteomes" id="UP001589532"/>
    </source>
</evidence>
<gene>
    <name evidence="3" type="ORF">ACFFSA_39115</name>
</gene>
<comment type="caution">
    <text evidence="3">The sequence shown here is derived from an EMBL/GenBank/DDBJ whole genome shotgun (WGS) entry which is preliminary data.</text>
</comment>
<evidence type="ECO:0000313" key="3">
    <source>
        <dbReference type="EMBL" id="MFB9629122.1"/>
    </source>
</evidence>
<name>A0ABV5SBP8_9ACTN</name>
<accession>A0ABV5SBP8</accession>
<protein>
    <submittedName>
        <fullName evidence="3">SpoIIE family protein phosphatase</fullName>
    </submittedName>
</protein>
<evidence type="ECO:0000259" key="1">
    <source>
        <dbReference type="SMART" id="SM00331"/>
    </source>
</evidence>
<dbReference type="SMART" id="SM00331">
    <property type="entry name" value="PP2C_SIG"/>
    <property type="match status" value="1"/>
</dbReference>
<dbReference type="Gene3D" id="3.60.40.10">
    <property type="entry name" value="PPM-type phosphatase domain"/>
    <property type="match status" value="1"/>
</dbReference>
<dbReference type="RefSeq" id="WP_344985975.1">
    <property type="nucleotide sequence ID" value="NZ_BAAAXV010000001.1"/>
</dbReference>
<organism evidence="3 4">
    <name type="scientific">Nonomuraea helvata</name>
    <dbReference type="NCBI Taxonomy" id="37484"/>
    <lineage>
        <taxon>Bacteria</taxon>
        <taxon>Bacillati</taxon>
        <taxon>Actinomycetota</taxon>
        <taxon>Actinomycetes</taxon>
        <taxon>Streptosporangiales</taxon>
        <taxon>Streptosporangiaceae</taxon>
        <taxon>Nonomuraea</taxon>
    </lineage>
</organism>
<sequence length="253" mass="26463">MTFLVISILVGCLSVMTARGRQGNWPSGMPVTRPRLVTAGGTYAGWRGRPADAYVIQERLVAVAHGTNGEPACTAAALALGAVVAARPQYQADLDECAQLAHRAVRTAALRNASTPELVSTLDVVVLEPGERPSLRFVHVGDGAIWHCAKGAEPQPLTTPHSFGEPGKGGRLLRGLGLPSALNPEVGSVPLRPGDRVVIVSDGVVRALGAARMKELFTDGVSPGACLDRLYDEMAAAEPEDDATVIIADYVTA</sequence>
<dbReference type="SMART" id="SM00332">
    <property type="entry name" value="PP2Cc"/>
    <property type="match status" value="1"/>
</dbReference>
<dbReference type="Pfam" id="PF07228">
    <property type="entry name" value="SpoIIE"/>
    <property type="match status" value="1"/>
</dbReference>
<dbReference type="InterPro" id="IPR036457">
    <property type="entry name" value="PPM-type-like_dom_sf"/>
</dbReference>